<evidence type="ECO:0000313" key="3">
    <source>
        <dbReference type="Proteomes" id="UP000306912"/>
    </source>
</evidence>
<reference evidence="2 3" key="1">
    <citation type="submission" date="2019-05" db="EMBL/GenBank/DDBJ databases">
        <title>Culicoidintestinum kansasii gen. nov., sp. nov. from the gastrointestinal tract of the biting midge, Culicoides sonorensis.</title>
        <authorList>
            <person name="Neupane S."/>
            <person name="Ghosh A."/>
            <person name="Gunther S."/>
            <person name="Martin K."/>
            <person name="Zurek L."/>
        </authorList>
    </citation>
    <scope>NUCLEOTIDE SEQUENCE [LARGE SCALE GENOMIC DNA]</scope>
    <source>
        <strain evidence="2 3">CS-1</strain>
    </source>
</reference>
<feature type="transmembrane region" description="Helical" evidence="1">
    <location>
        <begin position="76"/>
        <end position="99"/>
    </location>
</feature>
<proteinExistence type="predicted"/>
<keyword evidence="1" id="KW-0812">Transmembrane</keyword>
<keyword evidence="1" id="KW-0472">Membrane</keyword>
<name>A0A5R8QDA0_9FIRM</name>
<keyword evidence="1" id="KW-1133">Transmembrane helix</keyword>
<feature type="transmembrane region" description="Helical" evidence="1">
    <location>
        <begin position="47"/>
        <end position="69"/>
    </location>
</feature>
<dbReference type="AlphaFoldDB" id="A0A5R8QDA0"/>
<evidence type="ECO:0000256" key="1">
    <source>
        <dbReference type="SAM" id="Phobius"/>
    </source>
</evidence>
<evidence type="ECO:0000313" key="2">
    <source>
        <dbReference type="EMBL" id="TLG74314.1"/>
    </source>
</evidence>
<feature type="transmembrane region" description="Helical" evidence="1">
    <location>
        <begin position="119"/>
        <end position="142"/>
    </location>
</feature>
<protein>
    <submittedName>
        <fullName evidence="2">Uncharacterized protein</fullName>
    </submittedName>
</protein>
<sequence length="151" mass="17252">MVHFLDDYLNKKSASWVFGATLIFNIAMLILASLIAQGNLLFSDLDYHIIASVLLYFSAIIPFVFFMNIWQKNAVIFMWFLFVGTGNILIGMYLMYLTLLSGLSIDAARFYLSEMNHSTFSMVVSIVVPLIIILLTCCFVHLKMKQDNEIE</sequence>
<organism evidence="2 3">
    <name type="scientific">Culicoidibacter larvae</name>
    <dbReference type="NCBI Taxonomy" id="2579976"/>
    <lineage>
        <taxon>Bacteria</taxon>
        <taxon>Bacillati</taxon>
        <taxon>Bacillota</taxon>
        <taxon>Culicoidibacteria</taxon>
        <taxon>Culicoidibacterales</taxon>
        <taxon>Culicoidibacteraceae</taxon>
        <taxon>Culicoidibacter</taxon>
    </lineage>
</organism>
<gene>
    <name evidence="2" type="ORF">FEZ08_06300</name>
</gene>
<accession>A0A5R8QDA0</accession>
<feature type="transmembrane region" description="Helical" evidence="1">
    <location>
        <begin position="16"/>
        <end position="35"/>
    </location>
</feature>
<dbReference type="EMBL" id="VBWP01000004">
    <property type="protein sequence ID" value="TLG74314.1"/>
    <property type="molecule type" value="Genomic_DNA"/>
</dbReference>
<dbReference type="RefSeq" id="WP_138190865.1">
    <property type="nucleotide sequence ID" value="NZ_VBWP01000004.1"/>
</dbReference>
<comment type="caution">
    <text evidence="2">The sequence shown here is derived from an EMBL/GenBank/DDBJ whole genome shotgun (WGS) entry which is preliminary data.</text>
</comment>
<dbReference type="InParanoid" id="A0A5R8QDA0"/>
<dbReference type="Proteomes" id="UP000306912">
    <property type="component" value="Unassembled WGS sequence"/>
</dbReference>
<keyword evidence="3" id="KW-1185">Reference proteome</keyword>